<evidence type="ECO:0000256" key="1">
    <source>
        <dbReference type="SAM" id="SignalP"/>
    </source>
</evidence>
<protein>
    <submittedName>
        <fullName evidence="2">Uncharacterized protein</fullName>
    </submittedName>
</protein>
<dbReference type="AlphaFoldDB" id="A0ABD2W2C9"/>
<proteinExistence type="predicted"/>
<accession>A0ABD2W2C9</accession>
<dbReference type="EMBL" id="JBJJXI010000139">
    <property type="protein sequence ID" value="KAL3387215.1"/>
    <property type="molecule type" value="Genomic_DNA"/>
</dbReference>
<keyword evidence="1" id="KW-0732">Signal</keyword>
<comment type="caution">
    <text evidence="2">The sequence shown here is derived from an EMBL/GenBank/DDBJ whole genome shotgun (WGS) entry which is preliminary data.</text>
</comment>
<evidence type="ECO:0000313" key="3">
    <source>
        <dbReference type="Proteomes" id="UP001627154"/>
    </source>
</evidence>
<feature type="signal peptide" evidence="1">
    <location>
        <begin position="1"/>
        <end position="26"/>
    </location>
</feature>
<evidence type="ECO:0000313" key="2">
    <source>
        <dbReference type="EMBL" id="KAL3387215.1"/>
    </source>
</evidence>
<feature type="chain" id="PRO_5044795908" evidence="1">
    <location>
        <begin position="27"/>
        <end position="218"/>
    </location>
</feature>
<dbReference type="Proteomes" id="UP001627154">
    <property type="component" value="Unassembled WGS sequence"/>
</dbReference>
<gene>
    <name evidence="2" type="ORF">TKK_017524</name>
</gene>
<reference evidence="2 3" key="1">
    <citation type="journal article" date="2024" name="bioRxiv">
        <title>A reference genome for Trichogramma kaykai: A tiny desert-dwelling parasitoid wasp with competing sex-ratio distorters.</title>
        <authorList>
            <person name="Culotta J."/>
            <person name="Lindsey A.R."/>
        </authorList>
    </citation>
    <scope>NUCLEOTIDE SEQUENCE [LARGE SCALE GENOMIC DNA]</scope>
    <source>
        <strain evidence="2 3">KSX58</strain>
    </source>
</reference>
<organism evidence="2 3">
    <name type="scientific">Trichogramma kaykai</name>
    <dbReference type="NCBI Taxonomy" id="54128"/>
    <lineage>
        <taxon>Eukaryota</taxon>
        <taxon>Metazoa</taxon>
        <taxon>Ecdysozoa</taxon>
        <taxon>Arthropoda</taxon>
        <taxon>Hexapoda</taxon>
        <taxon>Insecta</taxon>
        <taxon>Pterygota</taxon>
        <taxon>Neoptera</taxon>
        <taxon>Endopterygota</taxon>
        <taxon>Hymenoptera</taxon>
        <taxon>Apocrita</taxon>
        <taxon>Proctotrupomorpha</taxon>
        <taxon>Chalcidoidea</taxon>
        <taxon>Trichogrammatidae</taxon>
        <taxon>Trichogramma</taxon>
    </lineage>
</organism>
<keyword evidence="3" id="KW-1185">Reference proteome</keyword>
<sequence>MIAVLLSSLLLSLLSLLSSSIGSIGASPRNISLDFELYDFGLNRTLCCAYCPDDSGRGCRVTVSSFPVSWYRPCLADLKLPHYRDSRAMARAFRVLPEDSFSAEDYLAGQVPEFDRDRERFRVSWLAPSRRQADKYQLAERLLRFDRCEFVGRTQRSRASDAASALLDLYAMPGDPFRDVAFARYWVCDREAARCDVTFLRSANDLDKMLDLEDSIWD</sequence>
<name>A0ABD2W2C9_9HYME</name>